<gene>
    <name evidence="1" type="ORF">F444_08307</name>
</gene>
<organism evidence="1 2">
    <name type="scientific">Phytophthora nicotianae P1976</name>
    <dbReference type="NCBI Taxonomy" id="1317066"/>
    <lineage>
        <taxon>Eukaryota</taxon>
        <taxon>Sar</taxon>
        <taxon>Stramenopiles</taxon>
        <taxon>Oomycota</taxon>
        <taxon>Peronosporomycetes</taxon>
        <taxon>Peronosporales</taxon>
        <taxon>Peronosporaceae</taxon>
        <taxon>Phytophthora</taxon>
    </lineage>
</organism>
<dbReference type="AlphaFoldDB" id="A0A081ABK9"/>
<evidence type="ECO:0000313" key="2">
    <source>
        <dbReference type="Proteomes" id="UP000028582"/>
    </source>
</evidence>
<sequence>MPEQARRGCGERVQRAPNMHHELNFMPKDLELKVSSRAMSVAISCRGTRFFDSQAEAP</sequence>
<name>A0A081ABK9_PHYNI</name>
<protein>
    <submittedName>
        <fullName evidence="1">Uncharacterized protein</fullName>
    </submittedName>
</protein>
<proteinExistence type="predicted"/>
<reference evidence="1 2" key="1">
    <citation type="submission" date="2013-11" db="EMBL/GenBank/DDBJ databases">
        <title>The Genome Sequence of Phytophthora parasitica P1976.</title>
        <authorList>
            <consortium name="The Broad Institute Genomics Platform"/>
            <person name="Russ C."/>
            <person name="Tyler B."/>
            <person name="Panabieres F."/>
            <person name="Shan W."/>
            <person name="Tripathy S."/>
            <person name="Grunwald N."/>
            <person name="Machado M."/>
            <person name="Johnson C.S."/>
            <person name="Walker B."/>
            <person name="Young S."/>
            <person name="Zeng Q."/>
            <person name="Gargeya S."/>
            <person name="Fitzgerald M."/>
            <person name="Haas B."/>
            <person name="Abouelleil A."/>
            <person name="Allen A.W."/>
            <person name="Alvarado L."/>
            <person name="Arachchi H.M."/>
            <person name="Berlin A.M."/>
            <person name="Chapman S.B."/>
            <person name="Gainer-Dewar J."/>
            <person name="Goldberg J."/>
            <person name="Griggs A."/>
            <person name="Gujja S."/>
            <person name="Hansen M."/>
            <person name="Howarth C."/>
            <person name="Imamovic A."/>
            <person name="Ireland A."/>
            <person name="Larimer J."/>
            <person name="McCowan C."/>
            <person name="Murphy C."/>
            <person name="Pearson M."/>
            <person name="Poon T.W."/>
            <person name="Priest M."/>
            <person name="Roberts A."/>
            <person name="Saif S."/>
            <person name="Shea T."/>
            <person name="Sisk P."/>
            <person name="Sykes S."/>
            <person name="Wortman J."/>
            <person name="Nusbaum C."/>
            <person name="Birren B."/>
        </authorList>
    </citation>
    <scope>NUCLEOTIDE SEQUENCE [LARGE SCALE GENOMIC DNA]</scope>
    <source>
        <strain evidence="1 2">P1976</strain>
    </source>
</reference>
<evidence type="ECO:0000313" key="1">
    <source>
        <dbReference type="EMBL" id="ETO76270.1"/>
    </source>
</evidence>
<dbReference type="Proteomes" id="UP000028582">
    <property type="component" value="Unassembled WGS sequence"/>
</dbReference>
<dbReference type="EMBL" id="ANJA01001569">
    <property type="protein sequence ID" value="ETO76270.1"/>
    <property type="molecule type" value="Genomic_DNA"/>
</dbReference>
<accession>A0A081ABK9</accession>
<comment type="caution">
    <text evidence="1">The sequence shown here is derived from an EMBL/GenBank/DDBJ whole genome shotgun (WGS) entry which is preliminary data.</text>
</comment>